<dbReference type="EMBL" id="JAQIBC010000001">
    <property type="protein sequence ID" value="MDM5263185.1"/>
    <property type="molecule type" value="Genomic_DNA"/>
</dbReference>
<dbReference type="Pfam" id="PF07715">
    <property type="entry name" value="Plug"/>
    <property type="match status" value="1"/>
</dbReference>
<organism evidence="6 7">
    <name type="scientific">Sulfurovum xiamenensis</name>
    <dbReference type="NCBI Taxonomy" id="3019066"/>
    <lineage>
        <taxon>Bacteria</taxon>
        <taxon>Pseudomonadati</taxon>
        <taxon>Campylobacterota</taxon>
        <taxon>Epsilonproteobacteria</taxon>
        <taxon>Campylobacterales</taxon>
        <taxon>Sulfurovaceae</taxon>
        <taxon>Sulfurovum</taxon>
    </lineage>
</organism>
<dbReference type="PANTHER" id="PTHR40980">
    <property type="entry name" value="PLUG DOMAIN-CONTAINING PROTEIN"/>
    <property type="match status" value="1"/>
</dbReference>
<feature type="chain" id="PRO_5047453029" evidence="4">
    <location>
        <begin position="20"/>
        <end position="1058"/>
    </location>
</feature>
<reference evidence="6" key="1">
    <citation type="submission" date="2023-01" db="EMBL/GenBank/DDBJ databases">
        <title>Sulfurovum sp. XTW-4 genome assembly.</title>
        <authorList>
            <person name="Wang J."/>
        </authorList>
    </citation>
    <scope>NUCLEOTIDE SEQUENCE</scope>
    <source>
        <strain evidence="6">XTW-4</strain>
    </source>
</reference>
<evidence type="ECO:0000313" key="6">
    <source>
        <dbReference type="EMBL" id="MDM5263185.1"/>
    </source>
</evidence>
<dbReference type="PANTHER" id="PTHR40980:SF5">
    <property type="entry name" value="TONB-DEPENDENT RECEPTOR"/>
    <property type="match status" value="1"/>
</dbReference>
<dbReference type="SUPFAM" id="SSF49464">
    <property type="entry name" value="Carboxypeptidase regulatory domain-like"/>
    <property type="match status" value="1"/>
</dbReference>
<keyword evidence="2" id="KW-0472">Membrane</keyword>
<feature type="domain" description="TonB-dependent receptor plug" evidence="5">
    <location>
        <begin position="243"/>
        <end position="337"/>
    </location>
</feature>
<dbReference type="InterPro" id="IPR037066">
    <property type="entry name" value="Plug_dom_sf"/>
</dbReference>
<evidence type="ECO:0000256" key="1">
    <source>
        <dbReference type="ARBA" id="ARBA00004442"/>
    </source>
</evidence>
<dbReference type="SUPFAM" id="SSF56935">
    <property type="entry name" value="Porins"/>
    <property type="match status" value="1"/>
</dbReference>
<comment type="caution">
    <text evidence="6">The sequence shown here is derived from an EMBL/GenBank/DDBJ whole genome shotgun (WGS) entry which is preliminary data.</text>
</comment>
<keyword evidence="4" id="KW-0732">Signal</keyword>
<accession>A0ABT7QQ00</accession>
<comment type="subcellular location">
    <subcellularLocation>
        <location evidence="1">Cell outer membrane</location>
    </subcellularLocation>
</comment>
<dbReference type="Proteomes" id="UP001169066">
    <property type="component" value="Unassembled WGS sequence"/>
</dbReference>
<dbReference type="Gene3D" id="2.60.40.1120">
    <property type="entry name" value="Carboxypeptidase-like, regulatory domain"/>
    <property type="match status" value="1"/>
</dbReference>
<evidence type="ECO:0000313" key="7">
    <source>
        <dbReference type="Proteomes" id="UP001169066"/>
    </source>
</evidence>
<gene>
    <name evidence="6" type="ORF">PF327_03170</name>
</gene>
<evidence type="ECO:0000256" key="3">
    <source>
        <dbReference type="ARBA" id="ARBA00023237"/>
    </source>
</evidence>
<dbReference type="InterPro" id="IPR036942">
    <property type="entry name" value="Beta-barrel_TonB_sf"/>
</dbReference>
<dbReference type="Gene3D" id="2.170.130.10">
    <property type="entry name" value="TonB-dependent receptor, plug domain"/>
    <property type="match status" value="1"/>
</dbReference>
<proteinExistence type="predicted"/>
<keyword evidence="3" id="KW-0998">Cell outer membrane</keyword>
<evidence type="ECO:0000259" key="5">
    <source>
        <dbReference type="Pfam" id="PF07715"/>
    </source>
</evidence>
<feature type="signal peptide" evidence="4">
    <location>
        <begin position="1"/>
        <end position="19"/>
    </location>
</feature>
<evidence type="ECO:0000256" key="4">
    <source>
        <dbReference type="SAM" id="SignalP"/>
    </source>
</evidence>
<protein>
    <submittedName>
        <fullName evidence="6">Carboxypeptidase regulatory-like domain-containing protein</fullName>
    </submittedName>
</protein>
<keyword evidence="7" id="KW-1185">Reference proteome</keyword>
<dbReference type="Gene3D" id="2.40.170.20">
    <property type="entry name" value="TonB-dependent receptor, beta-barrel domain"/>
    <property type="match status" value="1"/>
</dbReference>
<dbReference type="RefSeq" id="WP_289401292.1">
    <property type="nucleotide sequence ID" value="NZ_JAQIBC010000001.1"/>
</dbReference>
<evidence type="ECO:0000256" key="2">
    <source>
        <dbReference type="ARBA" id="ARBA00023136"/>
    </source>
</evidence>
<dbReference type="Pfam" id="PF13715">
    <property type="entry name" value="CarbopepD_reg_2"/>
    <property type="match status" value="1"/>
</dbReference>
<dbReference type="InterPro" id="IPR008969">
    <property type="entry name" value="CarboxyPept-like_regulatory"/>
</dbReference>
<name>A0ABT7QQ00_9BACT</name>
<sequence length="1058" mass="119939">MKKLVQLLLLMILPLAVVASELKEGTLSVLLFSEGKPLPNNEIKVDGKKVFKTDKDGVVKIALIAGRHQIEIFGKNTAGENLGYFKKPVSIKEGRDTEMIATLSKSGADSIDIDMPVAVAKSLERKEEKVTGEGTLRGQVVSSEGNTPISGARVFVRGTAVDVRTDANGRFSAKVPSGKTLSISVVHSAYSAQTIGGIVVKKDGTTSRTVKLTPASMELEEFVVLAPKIEGSIEDIMAEEKNINAVANILGSEELSKKGDSDAAAALKRVTGVTLVDGRNIYVRGLGERYSNVELNSLPLPSPNPLKRTVPLDIFPSSVIGSMKVQKSASADIPSSFGGGYIDIRTKEKFDEDFIKISLEGKLNNYTGEATVDSLGSGSDWTGYDYSFRSIPQAILDATEVKVGERTPTFTTRDFTPEELSAYTRMYINRFYNVYESTLLPGFGGSIEGAKKFDINEDHHLTIYGNYSYSQDRVYRPEEFFGYDYDADGNQIPEPTKYGTIDQTTMDISHGGMLNIGYNYLDVLTLKYTKLYTNNAVKTTRVTDGIIGSNYSHMTYYNLNWEQREMNVDQISGDFDYKLLDMDSNFNFGLQRSTAEFYQPNNYQYIYITEGDVTFNDNTQSNHLANRVTSDDTLDALYLKNKHEIEIFNPDEYIEYGINISSKERISRQRKYYLDKTNNLAVTDRELFSDIDTIYSNYVIPDYPYDYRLFQIATLFKAEDSFNGYVDETSPYISWMSRPREDVEMVWGLRYVNLEQKIDQFKLDKSNPDFSQRNNVILVPQTLKVDDYFPSLSIKYKHDDNNIFDLAASKTYIMPDMREFTEGEYFHPFDVATIVGNTELVNTIIYNFDLKYSHFFSENENVKLGLFYKYMDKPIEDVMRPSTSLPIYSFDNTDSATLYGFEIDGRKNLDFINPKWSNYYFSGNFSYNYSEVSLTEEQKETFTSDTRDLQGLSPYVVNFTFGYENDNRSALLNLNHMAERIRKVGVIDGPNKELDQYEAPATLLDFVWIEKFNYGYDFETRLKAGNLLDEEVVWRQGDGITRKFKNGRTLSLKISAKF</sequence>
<dbReference type="InterPro" id="IPR012910">
    <property type="entry name" value="Plug_dom"/>
</dbReference>